<evidence type="ECO:0000313" key="4">
    <source>
        <dbReference type="Proteomes" id="UP000565468"/>
    </source>
</evidence>
<dbReference type="Pfam" id="PF07833">
    <property type="entry name" value="Cu_amine_oxidN1"/>
    <property type="match status" value="1"/>
</dbReference>
<feature type="chain" id="PRO_5032460300" evidence="1">
    <location>
        <begin position="24"/>
        <end position="536"/>
    </location>
</feature>
<evidence type="ECO:0000259" key="2">
    <source>
        <dbReference type="Pfam" id="PF07833"/>
    </source>
</evidence>
<feature type="domain" description="Copper amine oxidase-like N-terminal" evidence="2">
    <location>
        <begin position="427"/>
        <end position="533"/>
    </location>
</feature>
<gene>
    <name evidence="3" type="ORF">HII30_04355</name>
</gene>
<keyword evidence="1" id="KW-0732">Signal</keyword>
<dbReference type="EMBL" id="JABBPN010000003">
    <property type="protein sequence ID" value="NMO95018.1"/>
    <property type="molecule type" value="Genomic_DNA"/>
</dbReference>
<keyword evidence="4" id="KW-1185">Reference proteome</keyword>
<organism evidence="3 4">
    <name type="scientific">Paenibacillus lemnae</name>
    <dbReference type="NCBI Taxonomy" id="1330551"/>
    <lineage>
        <taxon>Bacteria</taxon>
        <taxon>Bacillati</taxon>
        <taxon>Bacillota</taxon>
        <taxon>Bacilli</taxon>
        <taxon>Bacillales</taxon>
        <taxon>Paenibacillaceae</taxon>
        <taxon>Paenibacillus</taxon>
    </lineage>
</organism>
<dbReference type="InterPro" id="IPR012854">
    <property type="entry name" value="Cu_amine_oxidase-like_N"/>
</dbReference>
<reference evidence="3 4" key="1">
    <citation type="submission" date="2020-04" db="EMBL/GenBank/DDBJ databases">
        <title>Paenibacillus algicola sp. nov., a novel marine bacterium producing alginate lyase.</title>
        <authorList>
            <person name="Huang H."/>
        </authorList>
    </citation>
    <scope>NUCLEOTIDE SEQUENCE [LARGE SCALE GENOMIC DNA]</scope>
    <source>
        <strain evidence="3 4">L7-75</strain>
    </source>
</reference>
<protein>
    <submittedName>
        <fullName evidence="3">Copper amine oxidase N-terminal domain-containing protein</fullName>
    </submittedName>
</protein>
<dbReference type="InterPro" id="IPR036582">
    <property type="entry name" value="Mao_N_sf"/>
</dbReference>
<feature type="signal peptide" evidence="1">
    <location>
        <begin position="1"/>
        <end position="23"/>
    </location>
</feature>
<sequence>MKLKKVLGTCMAAVLLVPSMAMAAPAPSASAASVTPTVKTPAADLRMTFSELLAAHFEYQVMTTLKEYQNAEDADLAQDMLEANAEEMVKAVQSLYGAEGAKQFEEIFSSQYEDSAGLGMAVRSKNMNEENRVKDELLQDFPSELGGFLSTATGGNLPAGTATQVLMAHEKDVQDVFYNYINGNYEEAYQAYDEGYKRMFVIGEALSGAIVKQMPEKFDHTKVDTPAADLRATFSQLLGAHFNYQVMTSLKQYQQAADAGVAADMLEANANEMVPAIQSLYGKAGADQFAKIFSSQYKDSTSIGEAIRSGNMNDIQQAQDNVLKDFPMELGGFLAAATENNLPAATATNVLMAHEQDVINVVNNFKNKQYAQAYQAFEEGHGRMFDIGEALSGAIVTQMPEKFGGTVTPEPMGPMKIWLGINDHIIKVDDKQIKMDVTPFVDKGTTYVPLRFLSEAIQADISWNNKTKTAWVMIGEDKAAFWPGVDYVELNEQKLNIGKDVMIRDGRVQVPLRFMAELLDWKVSYDKNTHGVTLTR</sequence>
<dbReference type="SUPFAM" id="SSF55383">
    <property type="entry name" value="Copper amine oxidase, domain N"/>
    <property type="match status" value="2"/>
</dbReference>
<evidence type="ECO:0000313" key="3">
    <source>
        <dbReference type="EMBL" id="NMO95018.1"/>
    </source>
</evidence>
<accession>A0A848M222</accession>
<proteinExistence type="predicted"/>
<name>A0A848M222_PAELE</name>
<dbReference type="AlphaFoldDB" id="A0A848M222"/>
<dbReference type="Proteomes" id="UP000565468">
    <property type="component" value="Unassembled WGS sequence"/>
</dbReference>
<dbReference type="RefSeq" id="WP_169503795.1">
    <property type="nucleotide sequence ID" value="NZ_JABBPN010000003.1"/>
</dbReference>
<comment type="caution">
    <text evidence="3">The sequence shown here is derived from an EMBL/GenBank/DDBJ whole genome shotgun (WGS) entry which is preliminary data.</text>
</comment>
<dbReference type="Gene3D" id="3.30.457.10">
    <property type="entry name" value="Copper amine oxidase-like, N-terminal domain"/>
    <property type="match status" value="2"/>
</dbReference>
<evidence type="ECO:0000256" key="1">
    <source>
        <dbReference type="SAM" id="SignalP"/>
    </source>
</evidence>